<comment type="caution">
    <text evidence="1">The sequence shown here is derived from an EMBL/GenBank/DDBJ whole genome shotgun (WGS) entry which is preliminary data.</text>
</comment>
<name>A0A2T0AE16_RHOTO</name>
<protein>
    <submittedName>
        <fullName evidence="1">Uncharacterized protein</fullName>
    </submittedName>
</protein>
<dbReference type="EMBL" id="LCTV02000003">
    <property type="protein sequence ID" value="PRQ76249.1"/>
    <property type="molecule type" value="Genomic_DNA"/>
</dbReference>
<dbReference type="AlphaFoldDB" id="A0A2T0AE16"/>
<dbReference type="Proteomes" id="UP000239560">
    <property type="component" value="Unassembled WGS sequence"/>
</dbReference>
<evidence type="ECO:0000313" key="1">
    <source>
        <dbReference type="EMBL" id="PRQ76249.1"/>
    </source>
</evidence>
<organism evidence="1 2">
    <name type="scientific">Rhodotorula toruloides</name>
    <name type="common">Yeast</name>
    <name type="synonym">Rhodosporidium toruloides</name>
    <dbReference type="NCBI Taxonomy" id="5286"/>
    <lineage>
        <taxon>Eukaryota</taxon>
        <taxon>Fungi</taxon>
        <taxon>Dikarya</taxon>
        <taxon>Basidiomycota</taxon>
        <taxon>Pucciniomycotina</taxon>
        <taxon>Microbotryomycetes</taxon>
        <taxon>Sporidiobolales</taxon>
        <taxon>Sporidiobolaceae</taxon>
        <taxon>Rhodotorula</taxon>
    </lineage>
</organism>
<reference evidence="1 2" key="1">
    <citation type="journal article" date="2018" name="Elife">
        <title>Functional genomics of lipid metabolism in the oleaginous yeast Rhodosporidium toruloides.</title>
        <authorList>
            <person name="Coradetti S.T."/>
            <person name="Pinel D."/>
            <person name="Geiselman G."/>
            <person name="Ito M."/>
            <person name="Mondo S."/>
            <person name="Reilly M.C."/>
            <person name="Cheng Y.F."/>
            <person name="Bauer S."/>
            <person name="Grigoriev I."/>
            <person name="Gladden J.M."/>
            <person name="Simmons B.A."/>
            <person name="Brem R."/>
            <person name="Arkin A.P."/>
            <person name="Skerker J.M."/>
        </authorList>
    </citation>
    <scope>NUCLEOTIDE SEQUENCE [LARGE SCALE GENOMIC DNA]</scope>
    <source>
        <strain evidence="1 2">NBRC 0880</strain>
    </source>
</reference>
<proteinExistence type="predicted"/>
<gene>
    <name evidence="1" type="ORF">AAT19DRAFT_13271</name>
</gene>
<sequence>MSEIDGGWEEESSQSEDKILKALEKIDDRIKVAKTNFVDKDEGKGADLARHFED</sequence>
<evidence type="ECO:0000313" key="2">
    <source>
        <dbReference type="Proteomes" id="UP000239560"/>
    </source>
</evidence>
<accession>A0A2T0AE16</accession>